<feature type="domain" description="DNA2/NAM7 helicase-like C-terminal" evidence="7">
    <location>
        <begin position="575"/>
        <end position="621"/>
    </location>
</feature>
<feature type="domain" description="DNA2/NAM7 helicase helicase" evidence="6">
    <location>
        <begin position="383"/>
        <end position="453"/>
    </location>
</feature>
<keyword evidence="5" id="KW-0067">ATP-binding</keyword>
<proteinExistence type="inferred from homology"/>
<feature type="domain" description="DNA2/NAM7 helicase helicase" evidence="6">
    <location>
        <begin position="492"/>
        <end position="565"/>
    </location>
</feature>
<evidence type="ECO:0000259" key="7">
    <source>
        <dbReference type="Pfam" id="PF13087"/>
    </source>
</evidence>
<dbReference type="HOGENOM" id="CLU_010083_0_0_1"/>
<evidence type="ECO:0000313" key="9">
    <source>
        <dbReference type="Proteomes" id="UP000054549"/>
    </source>
</evidence>
<evidence type="ECO:0000256" key="3">
    <source>
        <dbReference type="ARBA" id="ARBA00022801"/>
    </source>
</evidence>
<keyword evidence="2" id="KW-0547">Nucleotide-binding</keyword>
<gene>
    <name evidence="8" type="ORF">M378DRAFT_261295</name>
</gene>
<dbReference type="Gene3D" id="3.40.50.300">
    <property type="entry name" value="P-loop containing nucleotide triphosphate hydrolases"/>
    <property type="match status" value="1"/>
</dbReference>
<dbReference type="InterPro" id="IPR027417">
    <property type="entry name" value="P-loop_NTPase"/>
</dbReference>
<dbReference type="InParanoid" id="A0A0C2XDK5"/>
<dbReference type="GO" id="GO:0016787">
    <property type="term" value="F:hydrolase activity"/>
    <property type="evidence" value="ECO:0007669"/>
    <property type="project" value="UniProtKB-KW"/>
</dbReference>
<dbReference type="AlphaFoldDB" id="A0A0C2XDK5"/>
<evidence type="ECO:0000313" key="8">
    <source>
        <dbReference type="EMBL" id="KIL67536.1"/>
    </source>
</evidence>
<dbReference type="Proteomes" id="UP000054549">
    <property type="component" value="Unassembled WGS sequence"/>
</dbReference>
<dbReference type="Pfam" id="PF13086">
    <property type="entry name" value="AAA_11"/>
    <property type="match status" value="2"/>
</dbReference>
<evidence type="ECO:0000259" key="6">
    <source>
        <dbReference type="Pfam" id="PF13086"/>
    </source>
</evidence>
<evidence type="ECO:0000256" key="2">
    <source>
        <dbReference type="ARBA" id="ARBA00022741"/>
    </source>
</evidence>
<dbReference type="PANTHER" id="PTHR43788:SF8">
    <property type="entry name" value="DNA-BINDING PROTEIN SMUBP-2"/>
    <property type="match status" value="1"/>
</dbReference>
<evidence type="ECO:0000256" key="5">
    <source>
        <dbReference type="ARBA" id="ARBA00022840"/>
    </source>
</evidence>
<dbReference type="PANTHER" id="PTHR43788">
    <property type="entry name" value="DNA2/NAM7 HELICASE FAMILY MEMBER"/>
    <property type="match status" value="1"/>
</dbReference>
<dbReference type="STRING" id="946122.A0A0C2XDK5"/>
<dbReference type="InterPro" id="IPR041677">
    <property type="entry name" value="DNA2/NAM7_AAA_11"/>
</dbReference>
<sequence>MSRRNCVLAQTLIGGRLGSIRITTEYLDEDQLSESTLNVFDHARPIGISPGYSRHGRLSALAVVDDEHCRIILFKGGRNQRAKNSEHLGALQEQVLCRAAGNLLAFDMAPLAMLLYSGFGIRVTNAIDIQSGFSAVDRKPLSAIRKLVGDTAPINAENVESVFREPLFDSDNRHHAIDLATRAWVSQFLATYENGSEIFDKVRPINTKDMTEEKLRMISKLSVDALRLDNQKPTEVVHSITLSSDPSSLATQFQSQSYNNRVRRNKNIRVSAQNDDTGSYRFQASVGNARGRKTHAELTRSLQDATVVTVTSIGRDDPTTAEAHRAATVLRILQGSDEFVSNNPWVQNMWFPRDDGLQTWPEAWSEQPSLPKKKLALPSAVTQLNSSQQRAVNTMLSPADDCRLTLVQGPPGTGKTSVIAAFVLLSIALGKTGIWLVAQSNVAVKNIAEKLVKVGFFGWRLLVSADFHFGWHEHLYTRVKQNVIRSDSFNRAGSQLEGASVILCTLSMLSNDKVKSVFMKKIPLRCLIIDEASQIEIGNYVTTFIGFEATLRKVCFIGDDKQLPPHGQEDIEELQSVFELPHLNKAEKLIFLDTQYRMPPQIGNFVSKTVYGDKLKSDPNHPVQGDVLACRFVDVGGKERKSESS</sequence>
<dbReference type="GO" id="GO:0043139">
    <property type="term" value="F:5'-3' DNA helicase activity"/>
    <property type="evidence" value="ECO:0007669"/>
    <property type="project" value="TreeGrafter"/>
</dbReference>
<keyword evidence="4" id="KW-0347">Helicase</keyword>
<evidence type="ECO:0000256" key="1">
    <source>
        <dbReference type="ARBA" id="ARBA00007913"/>
    </source>
</evidence>
<keyword evidence="9" id="KW-1185">Reference proteome</keyword>
<dbReference type="Pfam" id="PF13087">
    <property type="entry name" value="AAA_12"/>
    <property type="match status" value="1"/>
</dbReference>
<dbReference type="EMBL" id="KN818231">
    <property type="protein sequence ID" value="KIL67536.1"/>
    <property type="molecule type" value="Genomic_DNA"/>
</dbReference>
<name>A0A0C2XDK5_AMAMK</name>
<dbReference type="SUPFAM" id="SSF52540">
    <property type="entry name" value="P-loop containing nucleoside triphosphate hydrolases"/>
    <property type="match status" value="1"/>
</dbReference>
<reference evidence="8 9" key="1">
    <citation type="submission" date="2014-04" db="EMBL/GenBank/DDBJ databases">
        <title>Evolutionary Origins and Diversification of the Mycorrhizal Mutualists.</title>
        <authorList>
            <consortium name="DOE Joint Genome Institute"/>
            <consortium name="Mycorrhizal Genomics Consortium"/>
            <person name="Kohler A."/>
            <person name="Kuo A."/>
            <person name="Nagy L.G."/>
            <person name="Floudas D."/>
            <person name="Copeland A."/>
            <person name="Barry K.W."/>
            <person name="Cichocki N."/>
            <person name="Veneault-Fourrey C."/>
            <person name="LaButti K."/>
            <person name="Lindquist E.A."/>
            <person name="Lipzen A."/>
            <person name="Lundell T."/>
            <person name="Morin E."/>
            <person name="Murat C."/>
            <person name="Riley R."/>
            <person name="Ohm R."/>
            <person name="Sun H."/>
            <person name="Tunlid A."/>
            <person name="Henrissat B."/>
            <person name="Grigoriev I.V."/>
            <person name="Hibbett D.S."/>
            <person name="Martin F."/>
        </authorList>
    </citation>
    <scope>NUCLEOTIDE SEQUENCE [LARGE SCALE GENOMIC DNA]</scope>
    <source>
        <strain evidence="8 9">Koide BX008</strain>
    </source>
</reference>
<protein>
    <submittedName>
        <fullName evidence="8">Uncharacterized protein</fullName>
    </submittedName>
</protein>
<comment type="similarity">
    <text evidence="1">Belongs to the DNA2/NAM7 helicase family.</text>
</comment>
<dbReference type="InterPro" id="IPR050534">
    <property type="entry name" value="Coronavir_polyprotein_1ab"/>
</dbReference>
<accession>A0A0C2XDK5</accession>
<organism evidence="8 9">
    <name type="scientific">Amanita muscaria (strain Koide BX008)</name>
    <dbReference type="NCBI Taxonomy" id="946122"/>
    <lineage>
        <taxon>Eukaryota</taxon>
        <taxon>Fungi</taxon>
        <taxon>Dikarya</taxon>
        <taxon>Basidiomycota</taxon>
        <taxon>Agaricomycotina</taxon>
        <taxon>Agaricomycetes</taxon>
        <taxon>Agaricomycetidae</taxon>
        <taxon>Agaricales</taxon>
        <taxon>Pluteineae</taxon>
        <taxon>Amanitaceae</taxon>
        <taxon>Amanita</taxon>
    </lineage>
</organism>
<evidence type="ECO:0000256" key="4">
    <source>
        <dbReference type="ARBA" id="ARBA00022806"/>
    </source>
</evidence>
<dbReference type="OrthoDB" id="6513042at2759"/>
<keyword evidence="3" id="KW-0378">Hydrolase</keyword>
<dbReference type="InterPro" id="IPR041679">
    <property type="entry name" value="DNA2/NAM7-like_C"/>
</dbReference>
<dbReference type="GO" id="GO:0005524">
    <property type="term" value="F:ATP binding"/>
    <property type="evidence" value="ECO:0007669"/>
    <property type="project" value="UniProtKB-KW"/>
</dbReference>
<dbReference type="CDD" id="cd17934">
    <property type="entry name" value="DEXXQc_Upf1-like"/>
    <property type="match status" value="1"/>
</dbReference>